<accession>S6G6T4</accession>
<protein>
    <recommendedName>
        <fullName evidence="3">PARCEL domain-containing protein</fullName>
    </recommendedName>
</protein>
<organism evidence="1 2">
    <name type="scientific">Mycoplasma yeatsii 13926</name>
    <dbReference type="NCBI Taxonomy" id="1188240"/>
    <lineage>
        <taxon>Bacteria</taxon>
        <taxon>Bacillati</taxon>
        <taxon>Mycoplasmatota</taxon>
        <taxon>Mollicutes</taxon>
        <taxon>Mycoplasmataceae</taxon>
        <taxon>Mycoplasma</taxon>
    </lineage>
</organism>
<dbReference type="Proteomes" id="UP000015348">
    <property type="component" value="Unassembled WGS sequence"/>
</dbReference>
<evidence type="ECO:0000313" key="1">
    <source>
        <dbReference type="EMBL" id="EOA07078.1"/>
    </source>
</evidence>
<dbReference type="Pfam" id="PF03382">
    <property type="entry name" value="DUF285"/>
    <property type="match status" value="1"/>
</dbReference>
<proteinExistence type="predicted"/>
<dbReference type="InterPro" id="IPR011889">
    <property type="entry name" value="Liste_lipo_26"/>
</dbReference>
<dbReference type="eggNOG" id="COG3291">
    <property type="taxonomic scope" value="Bacteria"/>
</dbReference>
<evidence type="ECO:0008006" key="3">
    <source>
        <dbReference type="Google" id="ProtNLM"/>
    </source>
</evidence>
<dbReference type="InterPro" id="IPR005046">
    <property type="entry name" value="DUF285"/>
</dbReference>
<comment type="caution">
    <text evidence="1">The sequence shown here is derived from an EMBL/GenBank/DDBJ whole genome shotgun (WGS) entry which is preliminary data.</text>
</comment>
<sequence length="253" mass="29066">MSKKTLAILISSLTGVSAVGAVSGVVGSRVMNRNIDKEFERERLQYIDKIIRENNISQDSFKPGPNGLFRVVHTIQYSKYIKDEQGNPIECTQLGYSLLSDKHIALHRMPETVKKVPQNLPKFISALILTFFHNKNETIEGIEHWNTRNITKMTAMFWRAHNFNQDISNWDTRNVRHINGMFYGAKSFNQPIGNWNTSNVVTMSNLFANATSFNQDISNWNVSNVRSYKDFNVNAHPEFIGNKLPKFPKQKQE</sequence>
<dbReference type="EMBL" id="AORK01000022">
    <property type="protein sequence ID" value="EOA07078.1"/>
    <property type="molecule type" value="Genomic_DNA"/>
</dbReference>
<reference evidence="1 2" key="1">
    <citation type="journal article" date="2013" name="Genome Announc.">
        <title>Draft Genome Sequences of Mycoplasma auris and Mycoplasma yeatsii, Two Species of the Ear Canal of Caprinae.</title>
        <authorList>
            <person name="Dordet-Frisoni E."/>
            <person name="Baranowski E."/>
            <person name="Barre A."/>
            <person name="Blanchard A."/>
            <person name="Breton M."/>
            <person name="Couture C."/>
            <person name="Dupuy V."/>
            <person name="Gaurivaud P."/>
            <person name="Jacob D."/>
            <person name="Lemaitre C."/>
            <person name="Manso-Silvan L."/>
            <person name="Nikolski M."/>
            <person name="Nouvel L.X."/>
            <person name="Poumarat F."/>
            <person name="Sirand-Pugnet P."/>
            <person name="Thebault P."/>
            <person name="Theil S."/>
            <person name="Thiaucourt F."/>
            <person name="Citti C."/>
            <person name="Tardy F."/>
        </authorList>
    </citation>
    <scope>NUCLEOTIDE SEQUENCE [LARGE SCALE GENOMIC DNA]</scope>
    <source>
        <strain evidence="1 2">13926</strain>
    </source>
</reference>
<name>S6G6T4_9MOLU</name>
<gene>
    <name evidence="1" type="ORF">MYEA_5390</name>
</gene>
<dbReference type="OrthoDB" id="394708at2"/>
<dbReference type="AlphaFoldDB" id="S6G6T4"/>
<dbReference type="NCBIfam" id="TIGR02167">
    <property type="entry name" value="Liste_lipo_26"/>
    <property type="match status" value="2"/>
</dbReference>
<dbReference type="RefSeq" id="WP_004429201.1">
    <property type="nucleotide sequence ID" value="NZ_AORK01000022.1"/>
</dbReference>
<evidence type="ECO:0000313" key="2">
    <source>
        <dbReference type="Proteomes" id="UP000015348"/>
    </source>
</evidence>
<dbReference type="PATRIC" id="fig|1188240.3.peg.543"/>